<keyword evidence="2" id="KW-1185">Reference proteome</keyword>
<protein>
    <submittedName>
        <fullName evidence="1">Uncharacterized protein</fullName>
    </submittedName>
</protein>
<dbReference type="EMBL" id="VYZN01000020">
    <property type="protein sequence ID" value="KAE9536835.1"/>
    <property type="molecule type" value="Genomic_DNA"/>
</dbReference>
<sequence length="173" mass="19354">MIYQPRISFRMVGEKGGLCFNGLNTPEFKFFNKIVYKLCLDNTYCFCSSLIVNASLKSAINFTPLSAVSLTIFRDFINSLPLTKLIWLSHDLGSASTIKCFVSKGIDSSKNDRAAASSDKYHNCINLQELGLSIKRNTTFGGKGHGDNDRGCFWRKTVMPISTITKNGLFYQH</sequence>
<dbReference type="Proteomes" id="UP000475862">
    <property type="component" value="Unassembled WGS sequence"/>
</dbReference>
<name>A0A6G0TPY7_APHGL</name>
<evidence type="ECO:0000313" key="2">
    <source>
        <dbReference type="Proteomes" id="UP000475862"/>
    </source>
</evidence>
<reference evidence="1 2" key="1">
    <citation type="submission" date="2019-08" db="EMBL/GenBank/DDBJ databases">
        <title>The genome of the soybean aphid Biotype 1, its phylome, world population structure and adaptation to the North American continent.</title>
        <authorList>
            <person name="Giordano R."/>
            <person name="Donthu R.K."/>
            <person name="Hernandez A.G."/>
            <person name="Wright C.L."/>
            <person name="Zimin A.V."/>
        </authorList>
    </citation>
    <scope>NUCLEOTIDE SEQUENCE [LARGE SCALE GENOMIC DNA]</scope>
    <source>
        <tissue evidence="1">Whole aphids</tissue>
    </source>
</reference>
<dbReference type="OrthoDB" id="10602352at2759"/>
<organism evidence="1 2">
    <name type="scientific">Aphis glycines</name>
    <name type="common">Soybean aphid</name>
    <dbReference type="NCBI Taxonomy" id="307491"/>
    <lineage>
        <taxon>Eukaryota</taxon>
        <taxon>Metazoa</taxon>
        <taxon>Ecdysozoa</taxon>
        <taxon>Arthropoda</taxon>
        <taxon>Hexapoda</taxon>
        <taxon>Insecta</taxon>
        <taxon>Pterygota</taxon>
        <taxon>Neoptera</taxon>
        <taxon>Paraneoptera</taxon>
        <taxon>Hemiptera</taxon>
        <taxon>Sternorrhyncha</taxon>
        <taxon>Aphidomorpha</taxon>
        <taxon>Aphidoidea</taxon>
        <taxon>Aphididae</taxon>
        <taxon>Aphidini</taxon>
        <taxon>Aphis</taxon>
        <taxon>Aphis</taxon>
    </lineage>
</organism>
<proteinExistence type="predicted"/>
<dbReference type="AlphaFoldDB" id="A0A6G0TPY7"/>
<accession>A0A6G0TPY7</accession>
<comment type="caution">
    <text evidence="1">The sequence shown here is derived from an EMBL/GenBank/DDBJ whole genome shotgun (WGS) entry which is preliminary data.</text>
</comment>
<evidence type="ECO:0000313" key="1">
    <source>
        <dbReference type="EMBL" id="KAE9536835.1"/>
    </source>
</evidence>
<gene>
    <name evidence="1" type="ORF">AGLY_006897</name>
</gene>